<sequence>MLRHASHSFNPSSCLELPLNSTKDKPGKCILLKLERILMCFDSPFLQKMPIVFLQPLFNRTSVGNTNPLIFHGDREKTNKKKKKGAFLR</sequence>
<reference evidence="2" key="1">
    <citation type="journal article" date="2015" name="BMC Genomics">
        <title>Draft genome of a commonly misdiagnosed multidrug resistant pathogen Candida auris.</title>
        <authorList>
            <person name="Chatterjee S."/>
            <person name="Alampalli S.V."/>
            <person name="Nageshan R.K."/>
            <person name="Chettiar S.T."/>
            <person name="Joshi S."/>
            <person name="Tatu U.S."/>
        </authorList>
    </citation>
    <scope>NUCLEOTIDE SEQUENCE [LARGE SCALE GENOMIC DNA]</scope>
    <source>
        <strain evidence="2">6684</strain>
    </source>
</reference>
<proteinExistence type="predicted"/>
<evidence type="ECO:0000313" key="1">
    <source>
        <dbReference type="EMBL" id="KNE00317.1"/>
    </source>
</evidence>
<accession>A0A0L0P1S2</accession>
<protein>
    <submittedName>
        <fullName evidence="1">Uncharacterized protein</fullName>
    </submittedName>
</protein>
<dbReference type="Proteomes" id="UP000037122">
    <property type="component" value="Unassembled WGS sequence"/>
</dbReference>
<dbReference type="VEuPathDB" id="FungiDB:QG37_02870"/>
<gene>
    <name evidence="1" type="ORF">QG37_02870</name>
</gene>
<organism evidence="1 2">
    <name type="scientific">Candidozyma auris</name>
    <name type="common">Yeast</name>
    <name type="synonym">Candida auris</name>
    <dbReference type="NCBI Taxonomy" id="498019"/>
    <lineage>
        <taxon>Eukaryota</taxon>
        <taxon>Fungi</taxon>
        <taxon>Dikarya</taxon>
        <taxon>Ascomycota</taxon>
        <taxon>Saccharomycotina</taxon>
        <taxon>Pichiomycetes</taxon>
        <taxon>Metschnikowiaceae</taxon>
        <taxon>Candidozyma</taxon>
    </lineage>
</organism>
<evidence type="ECO:0000313" key="2">
    <source>
        <dbReference type="Proteomes" id="UP000037122"/>
    </source>
</evidence>
<dbReference type="AlphaFoldDB" id="A0A0L0P1S2"/>
<dbReference type="EMBL" id="LGST01000019">
    <property type="protein sequence ID" value="KNE00317.1"/>
    <property type="molecule type" value="Genomic_DNA"/>
</dbReference>
<comment type="caution">
    <text evidence="1">The sequence shown here is derived from an EMBL/GenBank/DDBJ whole genome shotgun (WGS) entry which is preliminary data.</text>
</comment>
<name>A0A0L0P1S2_CANAR</name>